<evidence type="ECO:0000313" key="4">
    <source>
        <dbReference type="Proteomes" id="UP001597545"/>
    </source>
</evidence>
<keyword evidence="1" id="KW-1133">Transmembrane helix</keyword>
<feature type="transmembrane region" description="Helical" evidence="1">
    <location>
        <begin position="93"/>
        <end position="117"/>
    </location>
</feature>
<dbReference type="EMBL" id="JBHULR010000001">
    <property type="protein sequence ID" value="MFD2546447.1"/>
    <property type="molecule type" value="Genomic_DNA"/>
</dbReference>
<keyword evidence="1" id="KW-0812">Transmembrane</keyword>
<accession>A0ABW5KFE5</accession>
<proteinExistence type="predicted"/>
<dbReference type="InterPro" id="IPR025513">
    <property type="entry name" value="DUF4401"/>
</dbReference>
<feature type="transmembrane region" description="Helical" evidence="1">
    <location>
        <begin position="230"/>
        <end position="247"/>
    </location>
</feature>
<dbReference type="Pfam" id="PF14351">
    <property type="entry name" value="DUF4401"/>
    <property type="match status" value="1"/>
</dbReference>
<feature type="transmembrane region" description="Helical" evidence="1">
    <location>
        <begin position="144"/>
        <end position="161"/>
    </location>
</feature>
<keyword evidence="1" id="KW-0472">Membrane</keyword>
<comment type="caution">
    <text evidence="3">The sequence shown here is derived from an EMBL/GenBank/DDBJ whole genome shotgun (WGS) entry which is preliminary data.</text>
</comment>
<evidence type="ECO:0000259" key="2">
    <source>
        <dbReference type="Pfam" id="PF14351"/>
    </source>
</evidence>
<keyword evidence="4" id="KW-1185">Reference proteome</keyword>
<feature type="transmembrane region" description="Helical" evidence="1">
    <location>
        <begin position="167"/>
        <end position="185"/>
    </location>
</feature>
<feature type="transmembrane region" description="Helical" evidence="1">
    <location>
        <begin position="123"/>
        <end position="139"/>
    </location>
</feature>
<evidence type="ECO:0000313" key="3">
    <source>
        <dbReference type="EMBL" id="MFD2546447.1"/>
    </source>
</evidence>
<feature type="transmembrane region" description="Helical" evidence="1">
    <location>
        <begin position="322"/>
        <end position="342"/>
    </location>
</feature>
<dbReference type="RefSeq" id="WP_380900242.1">
    <property type="nucleotide sequence ID" value="NZ_JBHUEG010000002.1"/>
</dbReference>
<feature type="transmembrane region" description="Helical" evidence="1">
    <location>
        <begin position="68"/>
        <end position="86"/>
    </location>
</feature>
<feature type="transmembrane region" description="Helical" evidence="1">
    <location>
        <begin position="259"/>
        <end position="277"/>
    </location>
</feature>
<reference evidence="4" key="1">
    <citation type="journal article" date="2019" name="Int. J. Syst. Evol. Microbiol.">
        <title>The Global Catalogue of Microorganisms (GCM) 10K type strain sequencing project: providing services to taxonomists for standard genome sequencing and annotation.</title>
        <authorList>
            <consortium name="The Broad Institute Genomics Platform"/>
            <consortium name="The Broad Institute Genome Sequencing Center for Infectious Disease"/>
            <person name="Wu L."/>
            <person name="Ma J."/>
        </authorList>
    </citation>
    <scope>NUCLEOTIDE SEQUENCE [LARGE SCALE GENOMIC DNA]</scope>
    <source>
        <strain evidence="4">KCTC 42662</strain>
    </source>
</reference>
<gene>
    <name evidence="3" type="ORF">ACFSR5_02175</name>
</gene>
<feature type="transmembrane region" description="Helical" evidence="1">
    <location>
        <begin position="283"/>
        <end position="310"/>
    </location>
</feature>
<dbReference type="Proteomes" id="UP001597545">
    <property type="component" value="Unassembled WGS sequence"/>
</dbReference>
<evidence type="ECO:0000256" key="1">
    <source>
        <dbReference type="SAM" id="Phobius"/>
    </source>
</evidence>
<feature type="transmembrane region" description="Helical" evidence="1">
    <location>
        <begin position="206"/>
        <end position="224"/>
    </location>
</feature>
<feature type="transmembrane region" description="Helical" evidence="1">
    <location>
        <begin position="39"/>
        <end position="62"/>
    </location>
</feature>
<sequence length="350" mass="39017">MNDITDLKHYLQTVSPDQVTFAEDELRSYQQKDNGVQSLPIKIVAVVGGVLASLSFAAFLFVTGIYESSYALLALGIIAVLTAIWLSRNYPKVILETISVSLFLIGFVLLGVALDLFDVREQFIYLIFGILSICTLPFVRGHVLLLIHVLVINGSVLALLLSGHGDLIHIQTSILAILLCYYLLAEPKILCISKNMPFRYTPVRTGLLLSFLGGLLLLGMNGWMDTTSDRLWITSLVHVLCMLFVVHKLFQHLGIHHTYLVYVLYVLLVLTLVPTLYSPTLSGAILLVLLSFFVNYRTGFVTGLAAFVYGIAQYYYDLDLSLLTKSGLLFLSGLFFFILYFITIKNRPAS</sequence>
<feature type="domain" description="DUF4401" evidence="2">
    <location>
        <begin position="39"/>
        <end position="342"/>
    </location>
</feature>
<protein>
    <submittedName>
        <fullName evidence="3">DUF4401 domain-containing protein</fullName>
    </submittedName>
</protein>
<name>A0ABW5KFE5_9SPHI</name>
<organism evidence="3 4">
    <name type="scientific">Sphingobacterium suaedae</name>
    <dbReference type="NCBI Taxonomy" id="1686402"/>
    <lineage>
        <taxon>Bacteria</taxon>
        <taxon>Pseudomonadati</taxon>
        <taxon>Bacteroidota</taxon>
        <taxon>Sphingobacteriia</taxon>
        <taxon>Sphingobacteriales</taxon>
        <taxon>Sphingobacteriaceae</taxon>
        <taxon>Sphingobacterium</taxon>
    </lineage>
</organism>